<name>A0A0G1U9R1_9BACT</name>
<dbReference type="PROSITE" id="PS00585">
    <property type="entry name" value="RIBOSOMAL_S5"/>
    <property type="match status" value="1"/>
</dbReference>
<dbReference type="SUPFAM" id="SSF54211">
    <property type="entry name" value="Ribosomal protein S5 domain 2-like"/>
    <property type="match status" value="1"/>
</dbReference>
<dbReference type="Gene3D" id="3.30.160.20">
    <property type="match status" value="1"/>
</dbReference>
<evidence type="ECO:0000256" key="3">
    <source>
        <dbReference type="ARBA" id="ARBA00023274"/>
    </source>
</evidence>
<dbReference type="Gene3D" id="3.30.230.10">
    <property type="match status" value="1"/>
</dbReference>
<evidence type="ECO:0000256" key="5">
    <source>
        <dbReference type="ARBA" id="ARBA00035519"/>
    </source>
</evidence>
<dbReference type="AlphaFoldDB" id="A0A0G1U9R1"/>
<gene>
    <name evidence="9" type="ORF">UY23_C0006G0056</name>
</gene>
<dbReference type="InterPro" id="IPR020568">
    <property type="entry name" value="Ribosomal_Su5_D2-typ_SF"/>
</dbReference>
<dbReference type="Proteomes" id="UP000034956">
    <property type="component" value="Unassembled WGS sequence"/>
</dbReference>
<sequence length="158" mass="17021">MAKNFGPRMQKSSEFKEKVLEVRRVTRVMAGGKRFSFRATVAIGDEKGRVGIGLAKGLDVAAAVAKGKRQAQKNLFSVPLKDGSIPYDVTAKYSAARVRLKPARKGHGLIAGGSSRMILELAGVKDISAKILGRTTNKLTNAMATIAALRKIKVQEKK</sequence>
<dbReference type="EMBL" id="LCPF01000006">
    <property type="protein sequence ID" value="KKU90847.1"/>
    <property type="molecule type" value="Genomic_DNA"/>
</dbReference>
<keyword evidence="2 6" id="KW-0689">Ribosomal protein</keyword>
<dbReference type="InterPro" id="IPR000851">
    <property type="entry name" value="Ribosomal_uS5"/>
</dbReference>
<protein>
    <recommendedName>
        <fullName evidence="4">Small ribosomal subunit protein uS5</fullName>
    </recommendedName>
    <alternativeName>
        <fullName evidence="5">30S ribosomal protein S5</fullName>
    </alternativeName>
</protein>
<accession>A0A0G1U9R1</accession>
<comment type="similarity">
    <text evidence="1 7">Belongs to the universal ribosomal protein uS5 family.</text>
</comment>
<evidence type="ECO:0000256" key="6">
    <source>
        <dbReference type="PROSITE-ProRule" id="PRU00268"/>
    </source>
</evidence>
<dbReference type="FunFam" id="3.30.230.10:FF:000002">
    <property type="entry name" value="30S ribosomal protein S5"/>
    <property type="match status" value="1"/>
</dbReference>
<evidence type="ECO:0000313" key="10">
    <source>
        <dbReference type="Proteomes" id="UP000034956"/>
    </source>
</evidence>
<dbReference type="PANTHER" id="PTHR48277">
    <property type="entry name" value="MITOCHONDRIAL RIBOSOMAL PROTEIN S5"/>
    <property type="match status" value="1"/>
</dbReference>
<dbReference type="GO" id="GO:0005737">
    <property type="term" value="C:cytoplasm"/>
    <property type="evidence" value="ECO:0007669"/>
    <property type="project" value="UniProtKB-ARBA"/>
</dbReference>
<dbReference type="GO" id="GO:0003723">
    <property type="term" value="F:RNA binding"/>
    <property type="evidence" value="ECO:0007669"/>
    <property type="project" value="InterPro"/>
</dbReference>
<dbReference type="GO" id="GO:0003735">
    <property type="term" value="F:structural constituent of ribosome"/>
    <property type="evidence" value="ECO:0007669"/>
    <property type="project" value="UniProtKB-UniRule"/>
</dbReference>
<dbReference type="GO" id="GO:0005840">
    <property type="term" value="C:ribosome"/>
    <property type="evidence" value="ECO:0007669"/>
    <property type="project" value="UniProtKB-KW"/>
</dbReference>
<dbReference type="Pfam" id="PF00333">
    <property type="entry name" value="Ribosomal_S5"/>
    <property type="match status" value="1"/>
</dbReference>
<keyword evidence="3 6" id="KW-0687">Ribonucleoprotein</keyword>
<evidence type="ECO:0000313" key="9">
    <source>
        <dbReference type="EMBL" id="KKU90847.1"/>
    </source>
</evidence>
<dbReference type="SUPFAM" id="SSF54768">
    <property type="entry name" value="dsRNA-binding domain-like"/>
    <property type="match status" value="1"/>
</dbReference>
<evidence type="ECO:0000256" key="1">
    <source>
        <dbReference type="ARBA" id="ARBA00008945"/>
    </source>
</evidence>
<dbReference type="InterPro" id="IPR014721">
    <property type="entry name" value="Ribsml_uS5_D2-typ_fold_subgr"/>
</dbReference>
<dbReference type="PANTHER" id="PTHR48277:SF1">
    <property type="entry name" value="MITOCHONDRIAL RIBOSOMAL PROTEIN S5"/>
    <property type="match status" value="1"/>
</dbReference>
<dbReference type="GO" id="GO:1990904">
    <property type="term" value="C:ribonucleoprotein complex"/>
    <property type="evidence" value="ECO:0007669"/>
    <property type="project" value="UniProtKB-UniRule"/>
</dbReference>
<dbReference type="GO" id="GO:0006412">
    <property type="term" value="P:translation"/>
    <property type="evidence" value="ECO:0007669"/>
    <property type="project" value="InterPro"/>
</dbReference>
<dbReference type="Pfam" id="PF03719">
    <property type="entry name" value="Ribosomal_S5_C"/>
    <property type="match status" value="1"/>
</dbReference>
<evidence type="ECO:0000256" key="4">
    <source>
        <dbReference type="ARBA" id="ARBA00035255"/>
    </source>
</evidence>
<evidence type="ECO:0000256" key="7">
    <source>
        <dbReference type="RuleBase" id="RU003823"/>
    </source>
</evidence>
<feature type="domain" description="S5 DRBM" evidence="8">
    <location>
        <begin position="15"/>
        <end position="78"/>
    </location>
</feature>
<reference evidence="9 10" key="1">
    <citation type="journal article" date="2015" name="Nature">
        <title>rRNA introns, odd ribosomes, and small enigmatic genomes across a large radiation of phyla.</title>
        <authorList>
            <person name="Brown C.T."/>
            <person name="Hug L.A."/>
            <person name="Thomas B.C."/>
            <person name="Sharon I."/>
            <person name="Castelle C.J."/>
            <person name="Singh A."/>
            <person name="Wilkins M.J."/>
            <person name="Williams K.H."/>
            <person name="Banfield J.F."/>
        </authorList>
    </citation>
    <scope>NUCLEOTIDE SEQUENCE [LARGE SCALE GENOMIC DNA]</scope>
</reference>
<proteinExistence type="inferred from homology"/>
<evidence type="ECO:0000256" key="2">
    <source>
        <dbReference type="ARBA" id="ARBA00022980"/>
    </source>
</evidence>
<organism evidence="9 10">
    <name type="scientific">Candidatus Jorgensenbacteria bacterium GW2011_GWA1_48_11</name>
    <dbReference type="NCBI Taxonomy" id="1618660"/>
    <lineage>
        <taxon>Bacteria</taxon>
        <taxon>Candidatus Joergenseniibacteriota</taxon>
    </lineage>
</organism>
<dbReference type="InterPro" id="IPR018192">
    <property type="entry name" value="Ribosomal_uS5_N_CS"/>
</dbReference>
<evidence type="ECO:0000259" key="8">
    <source>
        <dbReference type="PROSITE" id="PS50881"/>
    </source>
</evidence>
<dbReference type="PROSITE" id="PS50881">
    <property type="entry name" value="S5_DSRBD"/>
    <property type="match status" value="1"/>
</dbReference>
<dbReference type="InterPro" id="IPR013810">
    <property type="entry name" value="Ribosomal_uS5_N"/>
</dbReference>
<dbReference type="InterPro" id="IPR005324">
    <property type="entry name" value="Ribosomal_uS5_C"/>
</dbReference>
<comment type="caution">
    <text evidence="9">The sequence shown here is derived from an EMBL/GenBank/DDBJ whole genome shotgun (WGS) entry which is preliminary data.</text>
</comment>